<keyword evidence="4" id="KW-1185">Reference proteome</keyword>
<dbReference type="Pfam" id="PF03422">
    <property type="entry name" value="CBM_6"/>
    <property type="match status" value="1"/>
</dbReference>
<organism evidence="3 4">
    <name type="scientific">Anaerobacterium chartisolvens</name>
    <dbReference type="NCBI Taxonomy" id="1297424"/>
    <lineage>
        <taxon>Bacteria</taxon>
        <taxon>Bacillati</taxon>
        <taxon>Bacillota</taxon>
        <taxon>Clostridia</taxon>
        <taxon>Eubacteriales</taxon>
        <taxon>Oscillospiraceae</taxon>
        <taxon>Anaerobacterium</taxon>
    </lineage>
</organism>
<dbReference type="InterPro" id="IPR012669">
    <property type="entry name" value="Pectate_lyase"/>
</dbReference>
<dbReference type="NCBIfam" id="TIGR02474">
    <property type="entry name" value="pec_lyase"/>
    <property type="match status" value="1"/>
</dbReference>
<dbReference type="Pfam" id="PF00404">
    <property type="entry name" value="Dockerin_1"/>
    <property type="match status" value="1"/>
</dbReference>
<dbReference type="Gene3D" id="1.50.10.20">
    <property type="match status" value="1"/>
</dbReference>
<dbReference type="GO" id="GO:0016829">
    <property type="term" value="F:lyase activity"/>
    <property type="evidence" value="ECO:0007669"/>
    <property type="project" value="UniProtKB-KW"/>
</dbReference>
<dbReference type="GO" id="GO:0004553">
    <property type="term" value="F:hydrolase activity, hydrolyzing O-glycosyl compounds"/>
    <property type="evidence" value="ECO:0007669"/>
    <property type="project" value="InterPro"/>
</dbReference>
<dbReference type="Gene3D" id="2.60.120.260">
    <property type="entry name" value="Galactose-binding domain-like"/>
    <property type="match status" value="1"/>
</dbReference>
<dbReference type="SUPFAM" id="SSF81853">
    <property type="entry name" value="Family 10 polysaccharide lyase"/>
    <property type="match status" value="1"/>
</dbReference>
<accession>A0A369BHB2</accession>
<evidence type="ECO:0000313" key="3">
    <source>
        <dbReference type="EMBL" id="RCX19946.1"/>
    </source>
</evidence>
<evidence type="ECO:0000313" key="4">
    <source>
        <dbReference type="Proteomes" id="UP000253034"/>
    </source>
</evidence>
<dbReference type="InterPro" id="IPR008979">
    <property type="entry name" value="Galactose-bd-like_sf"/>
</dbReference>
<evidence type="ECO:0000259" key="1">
    <source>
        <dbReference type="PROSITE" id="PS51175"/>
    </source>
</evidence>
<dbReference type="InterPro" id="IPR002105">
    <property type="entry name" value="Dockerin_1_rpt"/>
</dbReference>
<keyword evidence="3" id="KW-0456">Lyase</keyword>
<reference evidence="3 4" key="1">
    <citation type="submission" date="2018-07" db="EMBL/GenBank/DDBJ databases">
        <title>Genomic Encyclopedia of Type Strains, Phase IV (KMG-IV): sequencing the most valuable type-strain genomes for metagenomic binning, comparative biology and taxonomic classification.</title>
        <authorList>
            <person name="Goeker M."/>
        </authorList>
    </citation>
    <scope>NUCLEOTIDE SEQUENCE [LARGE SCALE GENOMIC DNA]</scope>
    <source>
        <strain evidence="3 4">DSM 27016</strain>
    </source>
</reference>
<dbReference type="GO" id="GO:0000272">
    <property type="term" value="P:polysaccharide catabolic process"/>
    <property type="evidence" value="ECO:0007669"/>
    <property type="project" value="InterPro"/>
</dbReference>
<dbReference type="GO" id="GO:0030246">
    <property type="term" value="F:carbohydrate binding"/>
    <property type="evidence" value="ECO:0007669"/>
    <property type="project" value="InterPro"/>
</dbReference>
<feature type="domain" description="Dockerin" evidence="2">
    <location>
        <begin position="482"/>
        <end position="508"/>
    </location>
</feature>
<feature type="domain" description="CBM6" evidence="1">
    <location>
        <begin position="355"/>
        <end position="480"/>
    </location>
</feature>
<dbReference type="AlphaFoldDB" id="A0A369BHB2"/>
<dbReference type="SUPFAM" id="SSF63446">
    <property type="entry name" value="Type I dockerin domain"/>
    <property type="match status" value="1"/>
</dbReference>
<sequence>MLKRKKVEIPVRAAARSIILLLIVCSFALFPQIALADTPDWGSIFKNPDSWFGSTQGIALADSIVQYQLADGGWRKDMTANPGGSWGKSTIDNNTTTSQIIVLAKTYKQTGSSKYLSSCQKGIDLLLNGQYSNGGWPQIFNDAGTYHAHITYNDNAMIHVMSLLTDVSKKTGDFNFIDSARASRAGTAVQKGIQCILNTQIISNGVKKAWCQQHDASTLKPATGRSYELPSNCSSESVGIVNYLKSISSPSAEITNAINSAVSWFAKVQIQGIKVVNTGNDRVVVSDPSAPPIWARFYELGTDRPIFVDRDGSVHYQMSEISQERRTGYAWYGNWPAKLVASIPTPDPEPVPGGSMYQAEDAVYGGNETTFENKHTGYYGTGYVNMSVSGGYLEFRNVDGGSGGAAVIKLRNALGADNSRTGRIQVNGGAWQNITFRPTGSWTTWAVHEVNATLSAGTTNTIRIESTGQDLANIDQLDVKVSTVKKGDVNNDGSVNTVDFALVKRHIL</sequence>
<comment type="caution">
    <text evidence="3">The sequence shown here is derived from an EMBL/GenBank/DDBJ whole genome shotgun (WGS) entry which is preliminary data.</text>
</comment>
<proteinExistence type="predicted"/>
<gene>
    <name evidence="3" type="ORF">DFR58_10215</name>
</gene>
<dbReference type="InterPro" id="IPR016134">
    <property type="entry name" value="Dockerin_dom"/>
</dbReference>
<dbReference type="Proteomes" id="UP000253034">
    <property type="component" value="Unassembled WGS sequence"/>
</dbReference>
<name>A0A369BHB2_9FIRM</name>
<evidence type="ECO:0000259" key="2">
    <source>
        <dbReference type="PROSITE" id="PS51766"/>
    </source>
</evidence>
<feature type="non-terminal residue" evidence="3">
    <location>
        <position position="508"/>
    </location>
</feature>
<dbReference type="InterPro" id="IPR018247">
    <property type="entry name" value="EF_Hand_1_Ca_BS"/>
</dbReference>
<dbReference type="PROSITE" id="PS51766">
    <property type="entry name" value="DOCKERIN"/>
    <property type="match status" value="1"/>
</dbReference>
<dbReference type="SUPFAM" id="SSF49785">
    <property type="entry name" value="Galactose-binding domain-like"/>
    <property type="match status" value="1"/>
</dbReference>
<dbReference type="EMBL" id="QPJT01000002">
    <property type="protein sequence ID" value="RCX19946.1"/>
    <property type="molecule type" value="Genomic_DNA"/>
</dbReference>
<dbReference type="InterPro" id="IPR005084">
    <property type="entry name" value="CBM6"/>
</dbReference>
<protein>
    <submittedName>
        <fullName evidence="3">PelA/Pel-15E family pectate lyase</fullName>
    </submittedName>
</protein>
<dbReference type="Pfam" id="PF09492">
    <property type="entry name" value="Pec_lyase"/>
    <property type="match status" value="1"/>
</dbReference>
<dbReference type="InterPro" id="IPR036439">
    <property type="entry name" value="Dockerin_dom_sf"/>
</dbReference>
<dbReference type="PROSITE" id="PS00018">
    <property type="entry name" value="EF_HAND_1"/>
    <property type="match status" value="1"/>
</dbReference>
<dbReference type="RefSeq" id="WP_114296077.1">
    <property type="nucleotide sequence ID" value="NZ_QPJT01000002.1"/>
</dbReference>
<dbReference type="PROSITE" id="PS51175">
    <property type="entry name" value="CBM6"/>
    <property type="match status" value="1"/>
</dbReference>